<dbReference type="Gramene" id="TuG1812G0400001814.01.T03">
    <property type="protein sequence ID" value="TuG1812G0400001814.01.T03.cds252430"/>
    <property type="gene ID" value="TuG1812G0400001814.01"/>
</dbReference>
<dbReference type="AlphaFoldDB" id="A0A8R7Q4E0"/>
<evidence type="ECO:0000313" key="1">
    <source>
        <dbReference type="EnsemblPlants" id="TuG1812G0400001814.01.T03.cds252430"/>
    </source>
</evidence>
<protein>
    <submittedName>
        <fullName evidence="1">Uncharacterized protein</fullName>
    </submittedName>
</protein>
<sequence>MLSYTTYKLHQCPRVVSTKETHILSQQKYVQVMFMLRHGCLLVWICILHRRMISIPVQLGACAQNSYPC</sequence>
<dbReference type="EnsemblPlants" id="TuG1812G0400001814.01.T03">
    <property type="protein sequence ID" value="TuG1812G0400001814.01.T03.cds252430"/>
    <property type="gene ID" value="TuG1812G0400001814.01"/>
</dbReference>
<reference evidence="1" key="2">
    <citation type="submission" date="2018-03" db="EMBL/GenBank/DDBJ databases">
        <title>The Triticum urartu genome reveals the dynamic nature of wheat genome evolution.</title>
        <authorList>
            <person name="Ling H."/>
            <person name="Ma B."/>
            <person name="Shi X."/>
            <person name="Liu H."/>
            <person name="Dong L."/>
            <person name="Sun H."/>
            <person name="Cao Y."/>
            <person name="Gao Q."/>
            <person name="Zheng S."/>
            <person name="Li Y."/>
            <person name="Yu Y."/>
            <person name="Du H."/>
            <person name="Qi M."/>
            <person name="Li Y."/>
            <person name="Yu H."/>
            <person name="Cui Y."/>
            <person name="Wang N."/>
            <person name="Chen C."/>
            <person name="Wu H."/>
            <person name="Zhao Y."/>
            <person name="Zhang J."/>
            <person name="Li Y."/>
            <person name="Zhou W."/>
            <person name="Zhang B."/>
            <person name="Hu W."/>
            <person name="Eijk M."/>
            <person name="Tang J."/>
            <person name="Witsenboer H."/>
            <person name="Zhao S."/>
            <person name="Li Z."/>
            <person name="Zhang A."/>
            <person name="Wang D."/>
            <person name="Liang C."/>
        </authorList>
    </citation>
    <scope>NUCLEOTIDE SEQUENCE [LARGE SCALE GENOMIC DNA]</scope>
    <source>
        <strain evidence="1">cv. G1812</strain>
    </source>
</reference>
<reference evidence="1" key="3">
    <citation type="submission" date="2022-06" db="UniProtKB">
        <authorList>
            <consortium name="EnsemblPlants"/>
        </authorList>
    </citation>
    <scope>IDENTIFICATION</scope>
</reference>
<reference evidence="2" key="1">
    <citation type="journal article" date="2013" name="Nature">
        <title>Draft genome of the wheat A-genome progenitor Triticum urartu.</title>
        <authorList>
            <person name="Ling H.Q."/>
            <person name="Zhao S."/>
            <person name="Liu D."/>
            <person name="Wang J."/>
            <person name="Sun H."/>
            <person name="Zhang C."/>
            <person name="Fan H."/>
            <person name="Li D."/>
            <person name="Dong L."/>
            <person name="Tao Y."/>
            <person name="Gao C."/>
            <person name="Wu H."/>
            <person name="Li Y."/>
            <person name="Cui Y."/>
            <person name="Guo X."/>
            <person name="Zheng S."/>
            <person name="Wang B."/>
            <person name="Yu K."/>
            <person name="Liang Q."/>
            <person name="Yang W."/>
            <person name="Lou X."/>
            <person name="Chen J."/>
            <person name="Feng M."/>
            <person name="Jian J."/>
            <person name="Zhang X."/>
            <person name="Luo G."/>
            <person name="Jiang Y."/>
            <person name="Liu J."/>
            <person name="Wang Z."/>
            <person name="Sha Y."/>
            <person name="Zhang B."/>
            <person name="Wu H."/>
            <person name="Tang D."/>
            <person name="Shen Q."/>
            <person name="Xue P."/>
            <person name="Zou S."/>
            <person name="Wang X."/>
            <person name="Liu X."/>
            <person name="Wang F."/>
            <person name="Yang Y."/>
            <person name="An X."/>
            <person name="Dong Z."/>
            <person name="Zhang K."/>
            <person name="Zhang X."/>
            <person name="Luo M.C."/>
            <person name="Dvorak J."/>
            <person name="Tong Y."/>
            <person name="Wang J."/>
            <person name="Yang H."/>
            <person name="Li Z."/>
            <person name="Wang D."/>
            <person name="Zhang A."/>
            <person name="Wang J."/>
        </authorList>
    </citation>
    <scope>NUCLEOTIDE SEQUENCE</scope>
    <source>
        <strain evidence="2">cv. G1812</strain>
    </source>
</reference>
<name>A0A8R7Q4E0_TRIUA</name>
<dbReference type="Proteomes" id="UP000015106">
    <property type="component" value="Chromosome 4"/>
</dbReference>
<evidence type="ECO:0000313" key="2">
    <source>
        <dbReference type="Proteomes" id="UP000015106"/>
    </source>
</evidence>
<accession>A0A8R7Q4E0</accession>
<proteinExistence type="predicted"/>
<keyword evidence="2" id="KW-1185">Reference proteome</keyword>
<organism evidence="1 2">
    <name type="scientific">Triticum urartu</name>
    <name type="common">Red wild einkorn</name>
    <name type="synonym">Crithodium urartu</name>
    <dbReference type="NCBI Taxonomy" id="4572"/>
    <lineage>
        <taxon>Eukaryota</taxon>
        <taxon>Viridiplantae</taxon>
        <taxon>Streptophyta</taxon>
        <taxon>Embryophyta</taxon>
        <taxon>Tracheophyta</taxon>
        <taxon>Spermatophyta</taxon>
        <taxon>Magnoliopsida</taxon>
        <taxon>Liliopsida</taxon>
        <taxon>Poales</taxon>
        <taxon>Poaceae</taxon>
        <taxon>BOP clade</taxon>
        <taxon>Pooideae</taxon>
        <taxon>Triticodae</taxon>
        <taxon>Triticeae</taxon>
        <taxon>Triticinae</taxon>
        <taxon>Triticum</taxon>
    </lineage>
</organism>